<dbReference type="OrthoDB" id="1145018at2"/>
<keyword evidence="1" id="KW-1133">Transmembrane helix</keyword>
<sequence>MKTAVKIVSGLVALLLLVGILPTGEDNFTSHAFPAGMLAFAFLWVPLFLFYRYDSKNTIHREELEKSKRTEEE</sequence>
<keyword evidence="1" id="KW-0472">Membrane</keyword>
<evidence type="ECO:0000313" key="2">
    <source>
        <dbReference type="EMBL" id="KAB2816144.1"/>
    </source>
</evidence>
<feature type="transmembrane region" description="Helical" evidence="1">
    <location>
        <begin position="32"/>
        <end position="51"/>
    </location>
</feature>
<dbReference type="EMBL" id="WBVQ01000002">
    <property type="protein sequence ID" value="KAB2816144.1"/>
    <property type="molecule type" value="Genomic_DNA"/>
</dbReference>
<protein>
    <submittedName>
        <fullName evidence="2">Uncharacterized protein</fullName>
    </submittedName>
</protein>
<dbReference type="Proteomes" id="UP000484164">
    <property type="component" value="Unassembled WGS sequence"/>
</dbReference>
<evidence type="ECO:0000256" key="1">
    <source>
        <dbReference type="SAM" id="Phobius"/>
    </source>
</evidence>
<comment type="caution">
    <text evidence="2">The sequence shown here is derived from an EMBL/GenBank/DDBJ whole genome shotgun (WGS) entry which is preliminary data.</text>
</comment>
<proteinExistence type="predicted"/>
<gene>
    <name evidence="2" type="ORF">F8C82_10675</name>
</gene>
<name>A0A6L3ZFE3_9FLAO</name>
<dbReference type="RefSeq" id="WP_151693572.1">
    <property type="nucleotide sequence ID" value="NZ_BMGX01000001.1"/>
</dbReference>
<dbReference type="AlphaFoldDB" id="A0A6L3ZFE3"/>
<organism evidence="2 3">
    <name type="scientific">Phaeocystidibacter marisrubri</name>
    <dbReference type="NCBI Taxonomy" id="1577780"/>
    <lineage>
        <taxon>Bacteria</taxon>
        <taxon>Pseudomonadati</taxon>
        <taxon>Bacteroidota</taxon>
        <taxon>Flavobacteriia</taxon>
        <taxon>Flavobacteriales</taxon>
        <taxon>Phaeocystidibacteraceae</taxon>
        <taxon>Phaeocystidibacter</taxon>
    </lineage>
</organism>
<keyword evidence="1" id="KW-0812">Transmembrane</keyword>
<evidence type="ECO:0000313" key="3">
    <source>
        <dbReference type="Proteomes" id="UP000484164"/>
    </source>
</evidence>
<accession>A0A6L3ZFE3</accession>
<reference evidence="2 3" key="1">
    <citation type="submission" date="2019-10" db="EMBL/GenBank/DDBJ databases">
        <title>Genome sequence of Phaeocystidibacter marisrubri JCM30614 (type strain).</title>
        <authorList>
            <person name="Bowman J.P."/>
        </authorList>
    </citation>
    <scope>NUCLEOTIDE SEQUENCE [LARGE SCALE GENOMIC DNA]</scope>
    <source>
        <strain evidence="2 3">JCM 30614</strain>
    </source>
</reference>
<keyword evidence="3" id="KW-1185">Reference proteome</keyword>